<evidence type="ECO:0000313" key="2">
    <source>
        <dbReference type="EMBL" id="KAF2178618.1"/>
    </source>
</evidence>
<evidence type="ECO:0008006" key="4">
    <source>
        <dbReference type="Google" id="ProtNLM"/>
    </source>
</evidence>
<keyword evidence="3" id="KW-1185">Reference proteome</keyword>
<keyword evidence="1" id="KW-0472">Membrane</keyword>
<dbReference type="EMBL" id="ML994674">
    <property type="protein sequence ID" value="KAF2178618.1"/>
    <property type="molecule type" value="Genomic_DNA"/>
</dbReference>
<reference evidence="2" key="1">
    <citation type="journal article" date="2020" name="Stud. Mycol.">
        <title>101 Dothideomycetes genomes: a test case for predicting lifestyles and emergence of pathogens.</title>
        <authorList>
            <person name="Haridas S."/>
            <person name="Albert R."/>
            <person name="Binder M."/>
            <person name="Bloem J."/>
            <person name="Labutti K."/>
            <person name="Salamov A."/>
            <person name="Andreopoulos B."/>
            <person name="Baker S."/>
            <person name="Barry K."/>
            <person name="Bills G."/>
            <person name="Bluhm B."/>
            <person name="Cannon C."/>
            <person name="Castanera R."/>
            <person name="Culley D."/>
            <person name="Daum C."/>
            <person name="Ezra D."/>
            <person name="Gonzalez J."/>
            <person name="Henrissat B."/>
            <person name="Kuo A."/>
            <person name="Liang C."/>
            <person name="Lipzen A."/>
            <person name="Lutzoni F."/>
            <person name="Magnuson J."/>
            <person name="Mondo S."/>
            <person name="Nolan M."/>
            <person name="Ohm R."/>
            <person name="Pangilinan J."/>
            <person name="Park H.-J."/>
            <person name="Ramirez L."/>
            <person name="Alfaro M."/>
            <person name="Sun H."/>
            <person name="Tritt A."/>
            <person name="Yoshinaga Y."/>
            <person name="Zwiers L.-H."/>
            <person name="Turgeon B."/>
            <person name="Goodwin S."/>
            <person name="Spatafora J."/>
            <person name="Crous P."/>
            <person name="Grigoriev I."/>
        </authorList>
    </citation>
    <scope>NUCLEOTIDE SEQUENCE</scope>
    <source>
        <strain evidence="2">CBS 207.26</strain>
    </source>
</reference>
<dbReference type="SUPFAM" id="SSF89372">
    <property type="entry name" value="Fucose-specific lectin"/>
    <property type="match status" value="1"/>
</dbReference>
<protein>
    <recommendedName>
        <fullName evidence="4">Fucose-specific lectin</fullName>
    </recommendedName>
</protein>
<dbReference type="Gene3D" id="2.120.10.70">
    <property type="entry name" value="Fucose-specific lectin"/>
    <property type="match status" value="1"/>
</dbReference>
<keyword evidence="1" id="KW-1133">Transmembrane helix</keyword>
<feature type="transmembrane region" description="Helical" evidence="1">
    <location>
        <begin position="25"/>
        <end position="49"/>
    </location>
</feature>
<keyword evidence="1" id="KW-0812">Transmembrane</keyword>
<dbReference type="AlphaFoldDB" id="A0A6A6DJJ8"/>
<accession>A0A6A6DJJ8</accession>
<dbReference type="Proteomes" id="UP000800200">
    <property type="component" value="Unassembled WGS sequence"/>
</dbReference>
<dbReference type="OrthoDB" id="3800077at2759"/>
<evidence type="ECO:0000256" key="1">
    <source>
        <dbReference type="SAM" id="Phobius"/>
    </source>
</evidence>
<sequence length="405" mass="44231">MSTPNRSGATTPVDEENPRHSRMMIWLVLMVVVLLALAIVLGAVLGTFINPGGRLSHSSASVTDIPAGPTPTPPAPRSHISSLAVAGWKVDGLSGYFSVWLFSQDSSGFLSRSTFNSSTGNWTRVSHFAAAKPGTPLAATALNAEYYNDQSNYSFPGIHYQAEVLYLDEFKWNFPDNGPAAGLPGSLNKEKHTASPGSDLAFYWPKLVYQSHSGEIHEIDFYCEERESCWHDSVLRTSEPHNGTQMVMVPMKNQLSSTALFYQQEDGTIVNYREDGGRRSELWTNRAFSNLIPTTSSVTAFSTVRPDDCNGSLNTYLLWQDKDGAILMSWSDNDEGWKGPTKYPAFDGADNGTAIACLSGLTFPDFPLSAGHELSRCYFQAVGSVREVSFDGASWAIVGNVPIDL</sequence>
<organism evidence="2 3">
    <name type="scientific">Zopfia rhizophila CBS 207.26</name>
    <dbReference type="NCBI Taxonomy" id="1314779"/>
    <lineage>
        <taxon>Eukaryota</taxon>
        <taxon>Fungi</taxon>
        <taxon>Dikarya</taxon>
        <taxon>Ascomycota</taxon>
        <taxon>Pezizomycotina</taxon>
        <taxon>Dothideomycetes</taxon>
        <taxon>Dothideomycetes incertae sedis</taxon>
        <taxon>Zopfiaceae</taxon>
        <taxon>Zopfia</taxon>
    </lineage>
</organism>
<proteinExistence type="predicted"/>
<name>A0A6A6DJJ8_9PEZI</name>
<evidence type="ECO:0000313" key="3">
    <source>
        <dbReference type="Proteomes" id="UP000800200"/>
    </source>
</evidence>
<gene>
    <name evidence="2" type="ORF">K469DRAFT_675587</name>
</gene>